<organism evidence="1 2">
    <name type="scientific">Dentiscutata heterogama</name>
    <dbReference type="NCBI Taxonomy" id="1316150"/>
    <lineage>
        <taxon>Eukaryota</taxon>
        <taxon>Fungi</taxon>
        <taxon>Fungi incertae sedis</taxon>
        <taxon>Mucoromycota</taxon>
        <taxon>Glomeromycotina</taxon>
        <taxon>Glomeromycetes</taxon>
        <taxon>Diversisporales</taxon>
        <taxon>Gigasporaceae</taxon>
        <taxon>Dentiscutata</taxon>
    </lineage>
</organism>
<protein>
    <submittedName>
        <fullName evidence="1">14578_t:CDS:1</fullName>
    </submittedName>
</protein>
<reference evidence="1" key="1">
    <citation type="submission" date="2021-06" db="EMBL/GenBank/DDBJ databases">
        <authorList>
            <person name="Kallberg Y."/>
            <person name="Tangrot J."/>
            <person name="Rosling A."/>
        </authorList>
    </citation>
    <scope>NUCLEOTIDE SEQUENCE</scope>
    <source>
        <strain evidence="1">IL203A</strain>
    </source>
</reference>
<proteinExistence type="predicted"/>
<accession>A0ACA9QL67</accession>
<dbReference type="Proteomes" id="UP000789702">
    <property type="component" value="Unassembled WGS sequence"/>
</dbReference>
<gene>
    <name evidence="1" type="ORF">DHETER_LOCUS15052</name>
</gene>
<evidence type="ECO:0000313" key="1">
    <source>
        <dbReference type="EMBL" id="CAG8757575.1"/>
    </source>
</evidence>
<sequence length="252" mass="28798">NLGTLKNFCLLGGVPIILNFTAKPYNYETRVESAIIIQKICDSSSNLSFETFIDCAGLEYLIEPLQEDYNTHKELILIMIKAISKVLEVQNLSMKEKLCRMLVNVKFLDSLAITLHNIISDKNLEISSHAERIMHVLWFLSEGQFIETIMDHTNLVTGILKVINNILNNLDASHKVKMVQFLIVMLDEQKQRDINISYKILSTIFKICQYNKSLQETAAKAGIITHLLYFTKNQNFNKIALILLFKMANAGR</sequence>
<evidence type="ECO:0000313" key="2">
    <source>
        <dbReference type="Proteomes" id="UP000789702"/>
    </source>
</evidence>
<feature type="non-terminal residue" evidence="1">
    <location>
        <position position="252"/>
    </location>
</feature>
<comment type="caution">
    <text evidence="1">The sequence shown here is derived from an EMBL/GenBank/DDBJ whole genome shotgun (WGS) entry which is preliminary data.</text>
</comment>
<keyword evidence="2" id="KW-1185">Reference proteome</keyword>
<feature type="non-terminal residue" evidence="1">
    <location>
        <position position="1"/>
    </location>
</feature>
<dbReference type="EMBL" id="CAJVPU010049520">
    <property type="protein sequence ID" value="CAG8757575.1"/>
    <property type="molecule type" value="Genomic_DNA"/>
</dbReference>
<name>A0ACA9QL67_9GLOM</name>